<sequence>PVCGGELKKEVYPDNETGNKKFQKNLTDKIFKIRDRKALSKN</sequence>
<dbReference type="AlphaFoldDB" id="X1RTE5"/>
<organism evidence="1">
    <name type="scientific">marine sediment metagenome</name>
    <dbReference type="NCBI Taxonomy" id="412755"/>
    <lineage>
        <taxon>unclassified sequences</taxon>
        <taxon>metagenomes</taxon>
        <taxon>ecological metagenomes</taxon>
    </lineage>
</organism>
<dbReference type="EMBL" id="BARW01012418">
    <property type="protein sequence ID" value="GAI83943.1"/>
    <property type="molecule type" value="Genomic_DNA"/>
</dbReference>
<gene>
    <name evidence="1" type="ORF">S12H4_23394</name>
</gene>
<proteinExistence type="predicted"/>
<accession>X1RTE5</accession>
<name>X1RTE5_9ZZZZ</name>
<evidence type="ECO:0000313" key="1">
    <source>
        <dbReference type="EMBL" id="GAI83943.1"/>
    </source>
</evidence>
<comment type="caution">
    <text evidence="1">The sequence shown here is derived from an EMBL/GenBank/DDBJ whole genome shotgun (WGS) entry which is preliminary data.</text>
</comment>
<protein>
    <submittedName>
        <fullName evidence="1">Uncharacterized protein</fullName>
    </submittedName>
</protein>
<feature type="non-terminal residue" evidence="1">
    <location>
        <position position="1"/>
    </location>
</feature>
<reference evidence="1" key="1">
    <citation type="journal article" date="2014" name="Front. Microbiol.">
        <title>High frequency of phylogenetically diverse reductive dehalogenase-homologous genes in deep subseafloor sedimentary metagenomes.</title>
        <authorList>
            <person name="Kawai M."/>
            <person name="Futagami T."/>
            <person name="Toyoda A."/>
            <person name="Takaki Y."/>
            <person name="Nishi S."/>
            <person name="Hori S."/>
            <person name="Arai W."/>
            <person name="Tsubouchi T."/>
            <person name="Morono Y."/>
            <person name="Uchiyama I."/>
            <person name="Ito T."/>
            <person name="Fujiyama A."/>
            <person name="Inagaki F."/>
            <person name="Takami H."/>
        </authorList>
    </citation>
    <scope>NUCLEOTIDE SEQUENCE</scope>
    <source>
        <strain evidence="1">Expedition CK06-06</strain>
    </source>
</reference>